<evidence type="ECO:0000313" key="2">
    <source>
        <dbReference type="EMBL" id="EIT69102.1"/>
    </source>
</evidence>
<dbReference type="EMBL" id="AKGD01000002">
    <property type="protein sequence ID" value="EIT69102.1"/>
    <property type="molecule type" value="Genomic_DNA"/>
</dbReference>
<feature type="signal peptide" evidence="1">
    <location>
        <begin position="1"/>
        <end position="23"/>
    </location>
</feature>
<dbReference type="OrthoDB" id="7059851at2"/>
<sequence>MNTFDVIKKTLVAGFVLASAALAGCEAQGDRSDLPGNGSAGSIVDVEGCAVPVSGTLCVLGGKDHEGGLVDVLLSPDGPLGPIAGAIDSSELTDALVTLLENDNGSLASILTGLFMDGQLVAGLRELLLGVDGTGNNGLASIIQGVLTPNEQGQGLVNLFGEEGIQGLVVALATGADSDCQAPLGTLCLIAGENSDQVGLVDLLATSNGLLGALSPTLTNGVTDDVVATLGDLLASNGSLPGLLQGLIQEGQLASALQVLLIGEPDAGVPSGLVQALQNLFTGLGSTIGEVVDYIGGLLGLNRP</sequence>
<keyword evidence="3" id="KW-1185">Reference proteome</keyword>
<dbReference type="RefSeq" id="WP_007185625.1">
    <property type="nucleotide sequence ID" value="NZ_AKGD01000002.1"/>
</dbReference>
<comment type="caution">
    <text evidence="2">The sequence shown here is derived from an EMBL/GenBank/DDBJ whole genome shotgun (WGS) entry which is preliminary data.</text>
</comment>
<dbReference type="AlphaFoldDB" id="I7ZBS3"/>
<accession>I7ZBS3</accession>
<dbReference type="STRING" id="1172194.WQQ_26840"/>
<keyword evidence="1" id="KW-0732">Signal</keyword>
<evidence type="ECO:0000313" key="3">
    <source>
        <dbReference type="Proteomes" id="UP000003704"/>
    </source>
</evidence>
<name>I7ZBS3_9GAMM</name>
<evidence type="ECO:0000256" key="1">
    <source>
        <dbReference type="SAM" id="SignalP"/>
    </source>
</evidence>
<reference evidence="2 3" key="1">
    <citation type="journal article" date="2012" name="J. Bacteriol.">
        <title>Genome Sequence of n-Alkane-Degrading Hydrocarboniphaga effusa Strain AP103T (ATCC BAA-332T).</title>
        <authorList>
            <person name="Chang H.K."/>
            <person name="Zylstra G.J."/>
            <person name="Chae J.C."/>
        </authorList>
    </citation>
    <scope>NUCLEOTIDE SEQUENCE [LARGE SCALE GENOMIC DNA]</scope>
    <source>
        <strain evidence="2 3">AP103</strain>
    </source>
</reference>
<feature type="chain" id="PRO_5003712916" description="Bacterial collagen-like protein middle domain-containing protein" evidence="1">
    <location>
        <begin position="24"/>
        <end position="304"/>
    </location>
</feature>
<proteinExistence type="predicted"/>
<organism evidence="2 3">
    <name type="scientific">Hydrocarboniphaga effusa AP103</name>
    <dbReference type="NCBI Taxonomy" id="1172194"/>
    <lineage>
        <taxon>Bacteria</taxon>
        <taxon>Pseudomonadati</taxon>
        <taxon>Pseudomonadota</taxon>
        <taxon>Gammaproteobacteria</taxon>
        <taxon>Nevskiales</taxon>
        <taxon>Nevskiaceae</taxon>
        <taxon>Hydrocarboniphaga</taxon>
    </lineage>
</organism>
<evidence type="ECO:0008006" key="4">
    <source>
        <dbReference type="Google" id="ProtNLM"/>
    </source>
</evidence>
<protein>
    <recommendedName>
        <fullName evidence="4">Bacterial collagen-like protein middle domain-containing protein</fullName>
    </recommendedName>
</protein>
<dbReference type="Proteomes" id="UP000003704">
    <property type="component" value="Unassembled WGS sequence"/>
</dbReference>
<gene>
    <name evidence="2" type="ORF">WQQ_26840</name>
</gene>